<dbReference type="PRINTS" id="PR00625">
    <property type="entry name" value="JDOMAIN"/>
</dbReference>
<dbReference type="InterPro" id="IPR036869">
    <property type="entry name" value="J_dom_sf"/>
</dbReference>
<evidence type="ECO:0000259" key="3">
    <source>
        <dbReference type="PROSITE" id="PS50076"/>
    </source>
</evidence>
<feature type="compositionally biased region" description="Low complexity" evidence="2">
    <location>
        <begin position="90"/>
        <end position="108"/>
    </location>
</feature>
<evidence type="ECO:0000313" key="4">
    <source>
        <dbReference type="EMBL" id="UEV87528.1"/>
    </source>
</evidence>
<proteinExistence type="predicted"/>
<keyword evidence="1" id="KW-0244">Early protein</keyword>
<dbReference type="Gene3D" id="1.10.287.110">
    <property type="entry name" value="DnaJ domain"/>
    <property type="match status" value="1"/>
</dbReference>
<feature type="compositionally biased region" description="Acidic residues" evidence="2">
    <location>
        <begin position="76"/>
        <end position="87"/>
    </location>
</feature>
<dbReference type="Proteomes" id="UP001263520">
    <property type="component" value="Segment"/>
</dbReference>
<dbReference type="CDD" id="cd06257">
    <property type="entry name" value="DnaJ"/>
    <property type="match status" value="1"/>
</dbReference>
<dbReference type="InterPro" id="IPR001623">
    <property type="entry name" value="DnaJ_domain"/>
</dbReference>
<feature type="region of interest" description="Disordered" evidence="2">
    <location>
        <begin position="60"/>
        <end position="116"/>
    </location>
</feature>
<dbReference type="SMART" id="SM00271">
    <property type="entry name" value="DnaJ"/>
    <property type="match status" value="1"/>
</dbReference>
<evidence type="ECO:0000313" key="5">
    <source>
        <dbReference type="Proteomes" id="UP001263520"/>
    </source>
</evidence>
<organism evidence="4 5">
    <name type="scientific">cormorant polyomavirus 1</name>
    <dbReference type="NCBI Taxonomy" id="2896467"/>
    <lineage>
        <taxon>Viruses</taxon>
        <taxon>Monodnaviria</taxon>
        <taxon>Shotokuvirae</taxon>
        <taxon>Cossaviricota</taxon>
        <taxon>Papovaviricetes</taxon>
        <taxon>Sepolyvirales</taxon>
        <taxon>Polyomaviridae</taxon>
        <taxon>Gammapolyomavirus</taxon>
    </lineage>
</organism>
<evidence type="ECO:0000256" key="1">
    <source>
        <dbReference type="ARBA" id="ARBA00022518"/>
    </source>
</evidence>
<keyword evidence="5" id="KW-1185">Reference proteome</keyword>
<sequence>MDPKLLEELLNTLKIPRGASHAEVLQNYRRAALAYHPDKGGDEEKMKRLNHLIKLYKEQQCQAEAAEEPDLHAEETLSDSEEEEDTPNDSAYGSSSASFSQQTPTTGTPGAGSPRHVSVNAVKQMMQLKHALLQFFHDVERKRKQCIEPSYIAAKRAYLGVPWDELNELLP</sequence>
<protein>
    <submittedName>
        <fullName evidence="4">Small t antigen</fullName>
    </submittedName>
</protein>
<dbReference type="SUPFAM" id="SSF46565">
    <property type="entry name" value="Chaperone J-domain"/>
    <property type="match status" value="1"/>
</dbReference>
<evidence type="ECO:0000256" key="2">
    <source>
        <dbReference type="SAM" id="MobiDB-lite"/>
    </source>
</evidence>
<name>A0A8K1VVC8_9POLY</name>
<accession>A0A8K1VVC8</accession>
<dbReference type="PROSITE" id="PS50076">
    <property type="entry name" value="DNAJ_2"/>
    <property type="match status" value="1"/>
</dbReference>
<dbReference type="Pfam" id="PF00226">
    <property type="entry name" value="DnaJ"/>
    <property type="match status" value="1"/>
</dbReference>
<dbReference type="EMBL" id="MZ666388">
    <property type="protein sequence ID" value="UEV87528.1"/>
    <property type="molecule type" value="Genomic_DNA"/>
</dbReference>
<reference evidence="4" key="1">
    <citation type="submission" date="2021-07" db="EMBL/GenBank/DDBJ databases">
        <title>Complete genome sequence of a novel gammapolyomavirus detected in a great cormorant (Phalacrocorax carbo).</title>
        <authorList>
            <person name="Feher E."/>
            <person name="Kaszab E."/>
            <person name="Bali K."/>
            <person name="Banyai K."/>
        </authorList>
    </citation>
    <scope>NUCLEOTIDE SEQUENCE</scope>
    <source>
        <strain evidence="4">CoPyV1</strain>
    </source>
</reference>
<feature type="domain" description="J" evidence="3">
    <location>
        <begin position="8"/>
        <end position="93"/>
    </location>
</feature>